<evidence type="ECO:0000313" key="6">
    <source>
        <dbReference type="EMBL" id="CAH0550593.1"/>
    </source>
</evidence>
<feature type="domain" description="Kinesin motor" evidence="5">
    <location>
        <begin position="3"/>
        <end position="344"/>
    </location>
</feature>
<dbReference type="PANTHER" id="PTHR47117">
    <property type="entry name" value="STAR-RELATED LIPID TRANSFER PROTEIN 9"/>
    <property type="match status" value="1"/>
</dbReference>
<dbReference type="SUPFAM" id="SSF52540">
    <property type="entry name" value="P-loop containing nucleoside triphosphate hydrolases"/>
    <property type="match status" value="1"/>
</dbReference>
<keyword evidence="1 3" id="KW-0547">Nucleotide-binding</keyword>
<dbReference type="InterPro" id="IPR001752">
    <property type="entry name" value="Kinesin_motor_dom"/>
</dbReference>
<dbReference type="PROSITE" id="PS50067">
    <property type="entry name" value="KINESIN_MOTOR_2"/>
    <property type="match status" value="1"/>
</dbReference>
<evidence type="ECO:0000259" key="5">
    <source>
        <dbReference type="PROSITE" id="PS50067"/>
    </source>
</evidence>
<evidence type="ECO:0000256" key="1">
    <source>
        <dbReference type="ARBA" id="ARBA00022741"/>
    </source>
</evidence>
<dbReference type="GO" id="GO:0003777">
    <property type="term" value="F:microtubule motor activity"/>
    <property type="evidence" value="ECO:0007669"/>
    <property type="project" value="InterPro"/>
</dbReference>
<gene>
    <name evidence="6" type="ORF">MELIAE_LOCUS3373</name>
</gene>
<evidence type="ECO:0000256" key="4">
    <source>
        <dbReference type="SAM" id="MobiDB-lite"/>
    </source>
</evidence>
<evidence type="ECO:0000313" key="7">
    <source>
        <dbReference type="Proteomes" id="UP001154078"/>
    </source>
</evidence>
<dbReference type="GO" id="GO:0008017">
    <property type="term" value="F:microtubule binding"/>
    <property type="evidence" value="ECO:0007669"/>
    <property type="project" value="InterPro"/>
</dbReference>
<dbReference type="InterPro" id="IPR036961">
    <property type="entry name" value="Kinesin_motor_dom_sf"/>
</dbReference>
<keyword evidence="3" id="KW-0505">Motor protein</keyword>
<dbReference type="InterPro" id="IPR027417">
    <property type="entry name" value="P-loop_NTPase"/>
</dbReference>
<dbReference type="EMBL" id="OV121133">
    <property type="protein sequence ID" value="CAH0550593.1"/>
    <property type="molecule type" value="Genomic_DNA"/>
</dbReference>
<sequence>MRNLKVVVRIRPLSQRESDSISVINVENDNTVAITNVKVPEQNAGDSRERIRRFTFDSVFQEDSTQIQVFEAIEDVIGTAIKNRYNSCVLAYGQSSSGKTHTMMGFPHDPGLTPKLCERLFDYLEETSVGSEVLDMKITASYLEIYNEKVRDLLFENLEKSSRKQLPLKIREHPQKGPYVQGLTEHPVASSKDILSCLDAGNHRRRVAATPSNPHSSRSHSVFSVSCGGVKLHLVDLAGSERADHGPYADPRFREGANINKSLVALGNVISALAEQACCIKQPTATKRHRRRFVPYRDSVLTWLLKDTLSGNSKTVMIATVSPSNLCYSETVNTLRFGQRAKLIRSQPTLQLETPNEKIIRELRAEISRLRELLKLQSQPNSLIGQPNKGQESMFLKSGSAVLPLIKSQENDSGLNTGLSETSSCSSLNLETDDNDTEPINPILEEPIANVEVSKNDEIKENETKEKLTPLIEIKSNTTDKKHKLRRTYSVVHSIMEKEKPKPFGSHENLRKSSISSLPPLNRRPSVSKVTSPKHSPKRKTSDVETKSKVDSIRKTPVRPRSQMISAVTSRLYNRVKKKEVSTDTNDINTYNLPHPKEISICGNARFKLKELTQKALRAHRNKHAETQTDLYPVLRVKEISTDVNDLKVVLNETKNEETCTEVKELEDKNVECNMVSTSTVNLTRSCSTQANEIPEKPEVSFAKYLTNISPATYEILSDSCPNNPIYTSSVNINISHNYINGRQADTISDDSLDETIQNLPTPDLISNHNSLEQNALSDVKFADIVTEIPILEECIVSEEYHNPDILQATLNITPNISEKVDKLNMVNVCAPQTCTINKPIEYCRPLFIERPRKARPNIIQTKDPVVECITIKEPLILKSIMRQVSQQDEVSSEESYYELPDSLEYHMVNSKKVHFGGEKKNYKDNDRMVKAMSSFLEEATILMNNLSSANKHTCTPLPEDFDVEVTVNNITGLNSSKTKYKPRRYSSDYTQTTPTTLSNSYTQYEDFSIPINKYEALLEDSCKRLEEKLNFPHERSASVSSFHEERLSQPFSFNPWDLSSSSNYIEDSSLESNPVTFSDYGSLPRRSLRRQRPSCSPSAYLRQLTSLRRQVIESSREELVNNSS</sequence>
<accession>A0A9P0AYZ6</accession>
<feature type="binding site" evidence="3">
    <location>
        <begin position="93"/>
        <end position="100"/>
    </location>
    <ligand>
        <name>ATP</name>
        <dbReference type="ChEBI" id="CHEBI:30616"/>
    </ligand>
</feature>
<feature type="compositionally biased region" description="Polar residues" evidence="4">
    <location>
        <begin position="411"/>
        <end position="430"/>
    </location>
</feature>
<proteinExistence type="inferred from homology"/>
<dbReference type="OrthoDB" id="3176171at2759"/>
<dbReference type="PRINTS" id="PR00380">
    <property type="entry name" value="KINESINHEAVY"/>
</dbReference>
<evidence type="ECO:0000256" key="3">
    <source>
        <dbReference type="PROSITE-ProRule" id="PRU00283"/>
    </source>
</evidence>
<dbReference type="Gene3D" id="3.40.850.10">
    <property type="entry name" value="Kinesin motor domain"/>
    <property type="match status" value="1"/>
</dbReference>
<dbReference type="Pfam" id="PF00225">
    <property type="entry name" value="Kinesin"/>
    <property type="match status" value="1"/>
</dbReference>
<feature type="compositionally biased region" description="Basic and acidic residues" evidence="4">
    <location>
        <begin position="540"/>
        <end position="554"/>
    </location>
</feature>
<dbReference type="AlphaFoldDB" id="A0A9P0AYZ6"/>
<feature type="region of interest" description="Disordered" evidence="4">
    <location>
        <begin position="494"/>
        <end position="560"/>
    </location>
</feature>
<keyword evidence="2 3" id="KW-0067">ATP-binding</keyword>
<dbReference type="GO" id="GO:0007018">
    <property type="term" value="P:microtubule-based movement"/>
    <property type="evidence" value="ECO:0007669"/>
    <property type="project" value="InterPro"/>
</dbReference>
<feature type="region of interest" description="Disordered" evidence="4">
    <location>
        <begin position="411"/>
        <end position="440"/>
    </location>
</feature>
<comment type="similarity">
    <text evidence="3">Belongs to the TRAFAC class myosin-kinesin ATPase superfamily. Kinesin family.</text>
</comment>
<dbReference type="CDD" id="cd00106">
    <property type="entry name" value="KISc"/>
    <property type="match status" value="1"/>
</dbReference>
<evidence type="ECO:0000256" key="2">
    <source>
        <dbReference type="ARBA" id="ARBA00022840"/>
    </source>
</evidence>
<keyword evidence="7" id="KW-1185">Reference proteome</keyword>
<protein>
    <recommendedName>
        <fullName evidence="5">Kinesin motor domain-containing protein</fullName>
    </recommendedName>
</protein>
<dbReference type="GO" id="GO:0005524">
    <property type="term" value="F:ATP binding"/>
    <property type="evidence" value="ECO:0007669"/>
    <property type="project" value="UniProtKB-UniRule"/>
</dbReference>
<dbReference type="Proteomes" id="UP001154078">
    <property type="component" value="Chromosome 2"/>
</dbReference>
<name>A0A9P0AYZ6_BRAAE</name>
<dbReference type="SMART" id="SM00129">
    <property type="entry name" value="KISc"/>
    <property type="match status" value="1"/>
</dbReference>
<reference evidence="6" key="1">
    <citation type="submission" date="2021-12" db="EMBL/GenBank/DDBJ databases">
        <authorList>
            <person name="King R."/>
        </authorList>
    </citation>
    <scope>NUCLEOTIDE SEQUENCE</scope>
</reference>
<organism evidence="6 7">
    <name type="scientific">Brassicogethes aeneus</name>
    <name type="common">Rape pollen beetle</name>
    <name type="synonym">Meligethes aeneus</name>
    <dbReference type="NCBI Taxonomy" id="1431903"/>
    <lineage>
        <taxon>Eukaryota</taxon>
        <taxon>Metazoa</taxon>
        <taxon>Ecdysozoa</taxon>
        <taxon>Arthropoda</taxon>
        <taxon>Hexapoda</taxon>
        <taxon>Insecta</taxon>
        <taxon>Pterygota</taxon>
        <taxon>Neoptera</taxon>
        <taxon>Endopterygota</taxon>
        <taxon>Coleoptera</taxon>
        <taxon>Polyphaga</taxon>
        <taxon>Cucujiformia</taxon>
        <taxon>Nitidulidae</taxon>
        <taxon>Meligethinae</taxon>
        <taxon>Brassicogethes</taxon>
    </lineage>
</organism>